<evidence type="ECO:0000313" key="3">
    <source>
        <dbReference type="EMBL" id="KAJ4474712.1"/>
    </source>
</evidence>
<name>A0A9W9A615_9AGAR</name>
<dbReference type="InterPro" id="IPR041539">
    <property type="entry name" value="CxC5"/>
</dbReference>
<dbReference type="Pfam" id="PF18721">
    <property type="entry name" value="CxC6"/>
    <property type="match status" value="1"/>
</dbReference>
<evidence type="ECO:0000259" key="1">
    <source>
        <dbReference type="Pfam" id="PF18718"/>
    </source>
</evidence>
<dbReference type="Pfam" id="PF18718">
    <property type="entry name" value="CxC5"/>
    <property type="match status" value="1"/>
</dbReference>
<dbReference type="EMBL" id="JANVFS010000023">
    <property type="protein sequence ID" value="KAJ4474712.1"/>
    <property type="molecule type" value="Genomic_DNA"/>
</dbReference>
<reference evidence="3" key="2">
    <citation type="journal article" date="2023" name="Proc. Natl. Acad. Sci. U.S.A.">
        <title>A global phylogenomic analysis of the shiitake genus Lentinula.</title>
        <authorList>
            <person name="Sierra-Patev S."/>
            <person name="Min B."/>
            <person name="Naranjo-Ortiz M."/>
            <person name="Looney B."/>
            <person name="Konkel Z."/>
            <person name="Slot J.C."/>
            <person name="Sakamoto Y."/>
            <person name="Steenwyk J.L."/>
            <person name="Rokas A."/>
            <person name="Carro J."/>
            <person name="Camarero S."/>
            <person name="Ferreira P."/>
            <person name="Molpeceres G."/>
            <person name="Ruiz-Duenas F.J."/>
            <person name="Serrano A."/>
            <person name="Henrissat B."/>
            <person name="Drula E."/>
            <person name="Hughes K.W."/>
            <person name="Mata J.L."/>
            <person name="Ishikawa N.K."/>
            <person name="Vargas-Isla R."/>
            <person name="Ushijima S."/>
            <person name="Smith C.A."/>
            <person name="Donoghue J."/>
            <person name="Ahrendt S."/>
            <person name="Andreopoulos W."/>
            <person name="He G."/>
            <person name="LaButti K."/>
            <person name="Lipzen A."/>
            <person name="Ng V."/>
            <person name="Riley R."/>
            <person name="Sandor L."/>
            <person name="Barry K."/>
            <person name="Martinez A.T."/>
            <person name="Xiao Y."/>
            <person name="Gibbons J.G."/>
            <person name="Terashima K."/>
            <person name="Grigoriev I.V."/>
            <person name="Hibbett D."/>
        </authorList>
    </citation>
    <scope>NUCLEOTIDE SEQUENCE</scope>
    <source>
        <strain evidence="3">Sp2 HRB7682 ss15</strain>
    </source>
</reference>
<reference evidence="3" key="1">
    <citation type="submission" date="2022-08" db="EMBL/GenBank/DDBJ databases">
        <authorList>
            <consortium name="DOE Joint Genome Institute"/>
            <person name="Min B."/>
            <person name="Riley R."/>
            <person name="Sierra-Patev S."/>
            <person name="Naranjo-Ortiz M."/>
            <person name="Looney B."/>
            <person name="Konkel Z."/>
            <person name="Slot J.C."/>
            <person name="Sakamoto Y."/>
            <person name="Steenwyk J.L."/>
            <person name="Rokas A."/>
            <person name="Carro J."/>
            <person name="Camarero S."/>
            <person name="Ferreira P."/>
            <person name="Molpeceres G."/>
            <person name="Ruiz-Duenas F.J."/>
            <person name="Serrano A."/>
            <person name="Henrissat B."/>
            <person name="Drula E."/>
            <person name="Hughes K.W."/>
            <person name="Mata J.L."/>
            <person name="Ishikawa N.K."/>
            <person name="Vargas-Isla R."/>
            <person name="Ushijima S."/>
            <person name="Smith C.A."/>
            <person name="Ahrendt S."/>
            <person name="Andreopoulos W."/>
            <person name="He G."/>
            <person name="Labutti K."/>
            <person name="Lipzen A."/>
            <person name="Ng V."/>
            <person name="Sandor L."/>
            <person name="Barry K."/>
            <person name="Martinez A.T."/>
            <person name="Xiao Y."/>
            <person name="Gibbons J.G."/>
            <person name="Terashima K."/>
            <person name="Hibbett D.S."/>
            <person name="Grigoriev I.V."/>
        </authorList>
    </citation>
    <scope>NUCLEOTIDE SEQUENCE</scope>
    <source>
        <strain evidence="3">Sp2 HRB7682 ss15</strain>
    </source>
</reference>
<evidence type="ECO:0008006" key="5">
    <source>
        <dbReference type="Google" id="ProtNLM"/>
    </source>
</evidence>
<feature type="domain" description="CxC6 like cysteine cluster associated with KDZ" evidence="2">
    <location>
        <begin position="284"/>
        <end position="348"/>
    </location>
</feature>
<proteinExistence type="predicted"/>
<evidence type="ECO:0000259" key="2">
    <source>
        <dbReference type="Pfam" id="PF18721"/>
    </source>
</evidence>
<evidence type="ECO:0000313" key="4">
    <source>
        <dbReference type="Proteomes" id="UP001150238"/>
    </source>
</evidence>
<dbReference type="Proteomes" id="UP001150238">
    <property type="component" value="Unassembled WGS sequence"/>
</dbReference>
<dbReference type="AlphaFoldDB" id="A0A9W9A615"/>
<sequence>LDQFIRFAHHLQPEISLGTLKSDTPPTSLPEHVQVFLSCALEMPLSTIVSLWSSLRQYIWGIPQPHITLLEHSLFNEHGSQLPKKHKKIGKCFSISRIAATYFTRDGPFPAYSTSLRCKAGSCNIRYYLNFSVNLSLNLRQYYDQPLPEIIHLEEHSFIQTAVSELFTACTLFAWVSAQNCALIYNHALSSYGREEVSESKFMLTSTQVWRAFVLVLLLKNWRERGRQLTMQNHGDLNDQLKEIMSEQNQLMIIEGQPERLHACDTCKKLIPSDFPNSYKGLFVMDGVTIGHPCCKVHNCTQPLPNNRHQWCQTHMDRQHMCVFAECDRPARSGHRTCSEPDHSKYEDYRNLKGKGFFLLRQRLQRAGIHQPSTLLSSFLPLESLEFELDVDSDEQDLMHKSDKGNWPSKALFARRRTHNEQLVVCACGIISARATMSGAEAISGVKDFLKSVYPNQNNLPDVIFHDNNCHLQSHLQAQQDLFFRGTMLPVDVFHFKSKHKESDEFCQKHCNPLQWTELVGDNGEWVFNSSAAEQGNVWIGGYQAIVREMLPHNYNFFLDKMIKRRNEVLVAKLRRAGNAPY</sequence>
<dbReference type="InterPro" id="IPR040898">
    <property type="entry name" value="CxC6"/>
</dbReference>
<organism evidence="3 4">
    <name type="scientific">Lentinula lateritia</name>
    <dbReference type="NCBI Taxonomy" id="40482"/>
    <lineage>
        <taxon>Eukaryota</taxon>
        <taxon>Fungi</taxon>
        <taxon>Dikarya</taxon>
        <taxon>Basidiomycota</taxon>
        <taxon>Agaricomycotina</taxon>
        <taxon>Agaricomycetes</taxon>
        <taxon>Agaricomycetidae</taxon>
        <taxon>Agaricales</taxon>
        <taxon>Marasmiineae</taxon>
        <taxon>Omphalotaceae</taxon>
        <taxon>Lentinula</taxon>
    </lineage>
</organism>
<comment type="caution">
    <text evidence="3">The sequence shown here is derived from an EMBL/GenBank/DDBJ whole genome shotgun (WGS) entry which is preliminary data.</text>
</comment>
<feature type="non-terminal residue" evidence="3">
    <location>
        <position position="582"/>
    </location>
</feature>
<feature type="non-terminal residue" evidence="3">
    <location>
        <position position="1"/>
    </location>
</feature>
<protein>
    <recommendedName>
        <fullName evidence="5">CxC6 like cysteine cluster associated with KDZ domain-containing protein</fullName>
    </recommendedName>
</protein>
<accession>A0A9W9A615</accession>
<gene>
    <name evidence="3" type="ORF">C8J55DRAFT_390910</name>
</gene>
<feature type="domain" description="CxC5 like cysteine cluster associated with KDZ" evidence="1">
    <location>
        <begin position="96"/>
        <end position="188"/>
    </location>
</feature>